<evidence type="ECO:0000259" key="7">
    <source>
        <dbReference type="PROSITE" id="PS50017"/>
    </source>
</evidence>
<keyword evidence="10" id="KW-1185">Reference proteome</keyword>
<dbReference type="InterPro" id="IPR035897">
    <property type="entry name" value="Toll_tir_struct_dom_sf"/>
</dbReference>
<feature type="domain" description="TIR" evidence="8">
    <location>
        <begin position="186"/>
        <end position="341"/>
    </location>
</feature>
<dbReference type="GO" id="GO:0005886">
    <property type="term" value="C:plasma membrane"/>
    <property type="evidence" value="ECO:0007669"/>
    <property type="project" value="TreeGrafter"/>
</dbReference>
<dbReference type="Proteomes" id="UP000887013">
    <property type="component" value="Unassembled WGS sequence"/>
</dbReference>
<feature type="compositionally biased region" description="Low complexity" evidence="6">
    <location>
        <begin position="443"/>
        <end position="462"/>
    </location>
</feature>
<feature type="compositionally biased region" description="Polar residues" evidence="6">
    <location>
        <begin position="361"/>
        <end position="376"/>
    </location>
</feature>
<keyword evidence="2" id="KW-0963">Cytoplasm</keyword>
<feature type="compositionally biased region" description="Polar residues" evidence="6">
    <location>
        <begin position="463"/>
        <end position="473"/>
    </location>
</feature>
<evidence type="ECO:0000259" key="8">
    <source>
        <dbReference type="PROSITE" id="PS50104"/>
    </source>
</evidence>
<feature type="compositionally biased region" description="Acidic residues" evidence="6">
    <location>
        <begin position="474"/>
        <end position="484"/>
    </location>
</feature>
<evidence type="ECO:0000313" key="10">
    <source>
        <dbReference type="Proteomes" id="UP000887013"/>
    </source>
</evidence>
<comment type="caution">
    <text evidence="9">The sequence shown here is derived from an EMBL/GenBank/DDBJ whole genome shotgun (WGS) entry which is preliminary data.</text>
</comment>
<keyword evidence="5" id="KW-0395">Inflammatory response</keyword>
<dbReference type="AlphaFoldDB" id="A0A8X6PHE0"/>
<evidence type="ECO:0000256" key="5">
    <source>
        <dbReference type="ARBA" id="ARBA00023198"/>
    </source>
</evidence>
<dbReference type="Gene3D" id="1.10.533.10">
    <property type="entry name" value="Death Domain, Fas"/>
    <property type="match status" value="1"/>
</dbReference>
<dbReference type="SMART" id="SM00005">
    <property type="entry name" value="DEATH"/>
    <property type="match status" value="1"/>
</dbReference>
<keyword evidence="4" id="KW-0391">Immunity</keyword>
<feature type="region of interest" description="Disordered" evidence="6">
    <location>
        <begin position="439"/>
        <end position="484"/>
    </location>
</feature>
<evidence type="ECO:0000313" key="9">
    <source>
        <dbReference type="EMBL" id="GFT66658.1"/>
    </source>
</evidence>
<evidence type="ECO:0000256" key="3">
    <source>
        <dbReference type="ARBA" id="ARBA00022588"/>
    </source>
</evidence>
<evidence type="ECO:0000256" key="6">
    <source>
        <dbReference type="SAM" id="MobiDB-lite"/>
    </source>
</evidence>
<evidence type="ECO:0000256" key="2">
    <source>
        <dbReference type="ARBA" id="ARBA00022490"/>
    </source>
</evidence>
<dbReference type="GO" id="GO:0005737">
    <property type="term" value="C:cytoplasm"/>
    <property type="evidence" value="ECO:0007669"/>
    <property type="project" value="UniProtKB-SubCell"/>
</dbReference>
<dbReference type="CDD" id="cd08312">
    <property type="entry name" value="Death_MyD88"/>
    <property type="match status" value="1"/>
</dbReference>
<dbReference type="GO" id="GO:0034142">
    <property type="term" value="P:toll-like receptor 4 signaling pathway"/>
    <property type="evidence" value="ECO:0007669"/>
    <property type="project" value="TreeGrafter"/>
</dbReference>
<comment type="subcellular location">
    <subcellularLocation>
        <location evidence="1">Cytoplasm</location>
    </subcellularLocation>
</comment>
<dbReference type="PANTHER" id="PTHR15079:SF3">
    <property type="entry name" value="MYELOID DIFFERENTIATION PRIMARY RESPONSE PROTEIN MYD88"/>
    <property type="match status" value="1"/>
</dbReference>
<organism evidence="9 10">
    <name type="scientific">Nephila pilipes</name>
    <name type="common">Giant wood spider</name>
    <name type="synonym">Nephila maculata</name>
    <dbReference type="NCBI Taxonomy" id="299642"/>
    <lineage>
        <taxon>Eukaryota</taxon>
        <taxon>Metazoa</taxon>
        <taxon>Ecdysozoa</taxon>
        <taxon>Arthropoda</taxon>
        <taxon>Chelicerata</taxon>
        <taxon>Arachnida</taxon>
        <taxon>Araneae</taxon>
        <taxon>Araneomorphae</taxon>
        <taxon>Entelegynae</taxon>
        <taxon>Araneoidea</taxon>
        <taxon>Nephilidae</taxon>
        <taxon>Nephila</taxon>
    </lineage>
</organism>
<dbReference type="Pfam" id="PF00531">
    <property type="entry name" value="Death"/>
    <property type="match status" value="1"/>
</dbReference>
<dbReference type="GO" id="GO:0035325">
    <property type="term" value="F:Toll-like receptor binding"/>
    <property type="evidence" value="ECO:0007669"/>
    <property type="project" value="TreeGrafter"/>
</dbReference>
<dbReference type="Gene3D" id="3.40.50.10140">
    <property type="entry name" value="Toll/interleukin-1 receptor homology (TIR) domain"/>
    <property type="match status" value="1"/>
</dbReference>
<dbReference type="InterPro" id="IPR000488">
    <property type="entry name" value="Death_dom"/>
</dbReference>
<feature type="region of interest" description="Disordered" evidence="6">
    <location>
        <begin position="353"/>
        <end position="376"/>
    </location>
</feature>
<dbReference type="GO" id="GO:0045087">
    <property type="term" value="P:innate immune response"/>
    <property type="evidence" value="ECO:0007669"/>
    <property type="project" value="UniProtKB-KW"/>
</dbReference>
<dbReference type="OrthoDB" id="10037120at2759"/>
<protein>
    <submittedName>
        <fullName evidence="9">Myeloid differentiation primary response protein MyD88</fullName>
    </submittedName>
</protein>
<dbReference type="InterPro" id="IPR011029">
    <property type="entry name" value="DEATH-like_dom_sf"/>
</dbReference>
<sequence length="484" mass="54270">MGRGCSPSDGGSVGISERAAIPRNRFFILNIMEGIDFHSIPARALNYSSRILLGKLLNPEQNLLSGDGFARDYRGLAEQMEFGFDDIRNFQRKEDPTMKILEEWTTQPSTTIGKLIKFLENMGRHDVIQDLQSRFENDAKVYLQQMEKYKDSPLQVPEVTSCRPQYSKLDELNVLTRDDAFTGECTLYDAYISYADEDIHFVYNLVQYLESSGFKLFIRCRDLLAGHSEYETNMQLIKERIFGSMNLSHAQQKKLQVIKCLIVCRCKRVLIVLSPDYIKCPACEVQASFAAGLGIDERCRKIVPILWKPCQIPLILKFVARIDFTKPGIQDWIWDTLKFSLLDVSSNSFISSKRRPVQGPTGLSQLESSSPETSNPAITFPSTSSSVLSLDSSSITCSSSTDLIQNDISIEAAVTTVKTSKQKNKLHNLLFWQNKKNPKKGDSYFSSASVSSSSNVTSGFHSQSGNGLESIDISNEDSSQDTPV</sequence>
<feature type="domain" description="Death" evidence="7">
    <location>
        <begin position="72"/>
        <end position="135"/>
    </location>
</feature>
<name>A0A8X6PHE0_NEPPI</name>
<proteinExistence type="predicted"/>
<dbReference type="EMBL" id="BMAW01068982">
    <property type="protein sequence ID" value="GFT66658.1"/>
    <property type="molecule type" value="Genomic_DNA"/>
</dbReference>
<dbReference type="GO" id="GO:0070976">
    <property type="term" value="F:TIR domain binding"/>
    <property type="evidence" value="ECO:0007669"/>
    <property type="project" value="InterPro"/>
</dbReference>
<gene>
    <name evidence="9" type="primary">MYD88</name>
    <name evidence="9" type="ORF">NPIL_611842</name>
</gene>
<keyword evidence="3" id="KW-0399">Innate immunity</keyword>
<dbReference type="InterPro" id="IPR017281">
    <property type="entry name" value="Myelin_different_resp_MyD88"/>
</dbReference>
<dbReference type="PANTHER" id="PTHR15079">
    <property type="entry name" value="MYD88"/>
    <property type="match status" value="1"/>
</dbReference>
<dbReference type="InterPro" id="IPR000157">
    <property type="entry name" value="TIR_dom"/>
</dbReference>
<evidence type="ECO:0000256" key="4">
    <source>
        <dbReference type="ARBA" id="ARBA00022859"/>
    </source>
</evidence>
<dbReference type="GO" id="GO:0050830">
    <property type="term" value="P:defense response to Gram-positive bacterium"/>
    <property type="evidence" value="ECO:0007669"/>
    <property type="project" value="TreeGrafter"/>
</dbReference>
<accession>A0A8X6PHE0</accession>
<dbReference type="FunFam" id="1.10.533.10:FF:000029">
    <property type="entry name" value="Myeloid differentiation primary response protein MyD88"/>
    <property type="match status" value="1"/>
</dbReference>
<dbReference type="SUPFAM" id="SSF52200">
    <property type="entry name" value="Toll/Interleukin receptor TIR domain"/>
    <property type="match status" value="2"/>
</dbReference>
<dbReference type="GO" id="GO:0008063">
    <property type="term" value="P:Toll signaling pathway"/>
    <property type="evidence" value="ECO:0007669"/>
    <property type="project" value="TreeGrafter"/>
</dbReference>
<dbReference type="GO" id="GO:0002755">
    <property type="term" value="P:MyD88-dependent toll-like receptor signaling pathway"/>
    <property type="evidence" value="ECO:0007669"/>
    <property type="project" value="InterPro"/>
</dbReference>
<dbReference type="SUPFAM" id="SSF47986">
    <property type="entry name" value="DEATH domain"/>
    <property type="match status" value="1"/>
</dbReference>
<evidence type="ECO:0000256" key="1">
    <source>
        <dbReference type="ARBA" id="ARBA00004496"/>
    </source>
</evidence>
<dbReference type="PROSITE" id="PS50017">
    <property type="entry name" value="DEATH_DOMAIN"/>
    <property type="match status" value="1"/>
</dbReference>
<dbReference type="PROSITE" id="PS50104">
    <property type="entry name" value="TIR"/>
    <property type="match status" value="1"/>
</dbReference>
<reference evidence="9" key="1">
    <citation type="submission" date="2020-08" db="EMBL/GenBank/DDBJ databases">
        <title>Multicomponent nature underlies the extraordinary mechanical properties of spider dragline silk.</title>
        <authorList>
            <person name="Kono N."/>
            <person name="Nakamura H."/>
            <person name="Mori M."/>
            <person name="Yoshida Y."/>
            <person name="Ohtoshi R."/>
            <person name="Malay A.D."/>
            <person name="Moran D.A.P."/>
            <person name="Tomita M."/>
            <person name="Numata K."/>
            <person name="Arakawa K."/>
        </authorList>
    </citation>
    <scope>NUCLEOTIDE SEQUENCE</scope>
</reference>
<dbReference type="GO" id="GO:0043123">
    <property type="term" value="P:positive regulation of canonical NF-kappaB signal transduction"/>
    <property type="evidence" value="ECO:0007669"/>
    <property type="project" value="InterPro"/>
</dbReference>
<dbReference type="InterPro" id="IPR034249">
    <property type="entry name" value="MyD88_Death"/>
</dbReference>